<organism evidence="6 7">
    <name type="scientific">Durusdinium trenchii</name>
    <dbReference type="NCBI Taxonomy" id="1381693"/>
    <lineage>
        <taxon>Eukaryota</taxon>
        <taxon>Sar</taxon>
        <taxon>Alveolata</taxon>
        <taxon>Dinophyceae</taxon>
        <taxon>Suessiales</taxon>
        <taxon>Symbiodiniaceae</taxon>
        <taxon>Durusdinium</taxon>
    </lineage>
</organism>
<feature type="compositionally biased region" description="Low complexity" evidence="4">
    <location>
        <begin position="279"/>
        <end position="289"/>
    </location>
</feature>
<evidence type="ECO:0000259" key="5">
    <source>
        <dbReference type="PROSITE" id="PS51184"/>
    </source>
</evidence>
<sequence>MHTSRFFRDEHEETPPESGSEEVAMAQALAKLCSSAQARRRSEERLKLCRDLLSKIQVATPTAEASLRVLWAELRVLRTRVRPTQTSNEALQLQLRVAERARVAFGWSMGRSWAKGAQKKAVDEEGAPSTATETATPVPRRAPRSRPPRRGAGRRVSRSSHPKRAKREPDGATTEEALPALPASNAPIASEVQTSAASSALSMQTSEKHAPEAADQSDSDVIVEEDQSVVDPKMVDAADAESWSKLGDTVLEELFHRKSRGGETVSGCPWCERRAAAQSPQSPACQASRKPLATRPKEPPSVEEMSLTSPPDEAPSSLEQLRGRCALFRQGHYRHLCSELCYFREFEAARQLRALQDRAMTTGVPWSWLTARLASSHRPPYWCVVFHEASGAVLGSSRCAWQRLQPGELNITILTSFDLVKQPKEAQLYGPMAALRAAMLLPPLALSTARPSRQRACDFDEVSQDFIESATAGWTADGPLRGRGSLLSDLPGPVILRGVLQDMLPSGKKDYFLQTFANESVLLTRNVEFQSMTGTKPESFLSKIEDWVRSWEQPGSIRYLFSFLHDSEHYHLQQRLLQVYPIPEFLQKHSVSSRFMVLGSKTKGVALHQHFLSWLGLLAGAKRWFVFPPSAQLEDVSHHHQPMAELERRPGVASCVQHEGDVVILPGGWWHATYDRSDWTFGLGAQQYNPNDDERLYAASVGNVSRLKKVKATNALLKQAAEYGHTEAVELLVKKAPMGDTLHTACHKGHLPVVQLLLAHRADVNLQDDLGDRPLNSAVMAGKSDVVEVLVQHRADVNWRRNKKKEPLLHSAARFGHVPVIRALLQSNAVLRQRLKGAGEAIHDAAHFGHRAALRELVAQRADPFASTARGSTTPLQLAMEAGHQPVLQLLQELAVRPEL</sequence>
<evidence type="ECO:0000313" key="6">
    <source>
        <dbReference type="EMBL" id="CAK9089389.1"/>
    </source>
</evidence>
<dbReference type="SUPFAM" id="SSF51197">
    <property type="entry name" value="Clavaminate synthase-like"/>
    <property type="match status" value="1"/>
</dbReference>
<dbReference type="SMART" id="SM00248">
    <property type="entry name" value="ANK"/>
    <property type="match status" value="5"/>
</dbReference>
<feature type="compositionally biased region" description="Basic and acidic residues" evidence="4">
    <location>
        <begin position="1"/>
        <end position="14"/>
    </location>
</feature>
<gene>
    <name evidence="6" type="ORF">CCMP2556_LOCUS43035</name>
</gene>
<feature type="region of interest" description="Disordered" evidence="4">
    <location>
        <begin position="279"/>
        <end position="316"/>
    </location>
</feature>
<name>A0ABP0QN60_9DINO</name>
<evidence type="ECO:0000256" key="2">
    <source>
        <dbReference type="ARBA" id="ARBA00023043"/>
    </source>
</evidence>
<proteinExistence type="predicted"/>
<dbReference type="Pfam" id="PF12796">
    <property type="entry name" value="Ank_2"/>
    <property type="match status" value="1"/>
</dbReference>
<feature type="region of interest" description="Disordered" evidence="4">
    <location>
        <begin position="190"/>
        <end position="221"/>
    </location>
</feature>
<dbReference type="PANTHER" id="PTHR24173">
    <property type="entry name" value="ANKYRIN REPEAT CONTAINING"/>
    <property type="match status" value="1"/>
</dbReference>
<feature type="compositionally biased region" description="Polar residues" evidence="4">
    <location>
        <begin position="191"/>
        <end position="205"/>
    </location>
</feature>
<keyword evidence="7" id="KW-1185">Reference proteome</keyword>
<keyword evidence="2 3" id="KW-0040">ANK repeat</keyword>
<feature type="repeat" description="ANK" evidence="3">
    <location>
        <begin position="770"/>
        <end position="802"/>
    </location>
</feature>
<feature type="region of interest" description="Disordered" evidence="4">
    <location>
        <begin position="1"/>
        <end position="22"/>
    </location>
</feature>
<dbReference type="Gene3D" id="2.60.120.650">
    <property type="entry name" value="Cupin"/>
    <property type="match status" value="1"/>
</dbReference>
<feature type="repeat" description="ANK" evidence="3">
    <location>
        <begin position="742"/>
        <end position="769"/>
    </location>
</feature>
<dbReference type="InterPro" id="IPR003347">
    <property type="entry name" value="JmjC_dom"/>
</dbReference>
<evidence type="ECO:0000313" key="7">
    <source>
        <dbReference type="Proteomes" id="UP001642484"/>
    </source>
</evidence>
<dbReference type="Proteomes" id="UP001642484">
    <property type="component" value="Unassembled WGS sequence"/>
</dbReference>
<feature type="domain" description="JmjC" evidence="5">
    <location>
        <begin position="571"/>
        <end position="704"/>
    </location>
</feature>
<evidence type="ECO:0000256" key="4">
    <source>
        <dbReference type="SAM" id="MobiDB-lite"/>
    </source>
</evidence>
<dbReference type="InterPro" id="IPR036770">
    <property type="entry name" value="Ankyrin_rpt-contain_sf"/>
</dbReference>
<dbReference type="PROSITE" id="PS50297">
    <property type="entry name" value="ANK_REP_REGION"/>
    <property type="match status" value="2"/>
</dbReference>
<accession>A0ABP0QN60</accession>
<protein>
    <recommendedName>
        <fullName evidence="5">JmjC domain-containing protein</fullName>
    </recommendedName>
</protein>
<dbReference type="EMBL" id="CAXAMN010024707">
    <property type="protein sequence ID" value="CAK9089389.1"/>
    <property type="molecule type" value="Genomic_DNA"/>
</dbReference>
<dbReference type="InterPro" id="IPR002110">
    <property type="entry name" value="Ankyrin_rpt"/>
</dbReference>
<feature type="compositionally biased region" description="Basic residues" evidence="4">
    <location>
        <begin position="141"/>
        <end position="166"/>
    </location>
</feature>
<dbReference type="Gene3D" id="1.25.40.20">
    <property type="entry name" value="Ankyrin repeat-containing domain"/>
    <property type="match status" value="1"/>
</dbReference>
<feature type="region of interest" description="Disordered" evidence="4">
    <location>
        <begin position="114"/>
        <end position="174"/>
    </location>
</feature>
<comment type="caution">
    <text evidence="6">The sequence shown here is derived from an EMBL/GenBank/DDBJ whole genome shotgun (WGS) entry which is preliminary data.</text>
</comment>
<dbReference type="PROSITE" id="PS51184">
    <property type="entry name" value="JMJC"/>
    <property type="match status" value="1"/>
</dbReference>
<dbReference type="PANTHER" id="PTHR24173:SF74">
    <property type="entry name" value="ANKYRIN REPEAT DOMAIN-CONTAINING PROTEIN 16"/>
    <property type="match status" value="1"/>
</dbReference>
<dbReference type="SUPFAM" id="SSF48403">
    <property type="entry name" value="Ankyrin repeat"/>
    <property type="match status" value="1"/>
</dbReference>
<keyword evidence="1" id="KW-0677">Repeat</keyword>
<reference evidence="6 7" key="1">
    <citation type="submission" date="2024-02" db="EMBL/GenBank/DDBJ databases">
        <authorList>
            <person name="Chen Y."/>
            <person name="Shah S."/>
            <person name="Dougan E. K."/>
            <person name="Thang M."/>
            <person name="Chan C."/>
        </authorList>
    </citation>
    <scope>NUCLEOTIDE SEQUENCE [LARGE SCALE GENOMIC DNA]</scope>
</reference>
<evidence type="ECO:0000256" key="1">
    <source>
        <dbReference type="ARBA" id="ARBA00022737"/>
    </source>
</evidence>
<dbReference type="PROSITE" id="PS50088">
    <property type="entry name" value="ANK_REPEAT"/>
    <property type="match status" value="2"/>
</dbReference>
<evidence type="ECO:0000256" key="3">
    <source>
        <dbReference type="PROSITE-ProRule" id="PRU00023"/>
    </source>
</evidence>
<dbReference type="SMART" id="SM00558">
    <property type="entry name" value="JmjC"/>
    <property type="match status" value="1"/>
</dbReference>